<keyword evidence="5 6" id="KW-0694">RNA-binding</keyword>
<evidence type="ECO:0000256" key="6">
    <source>
        <dbReference type="RuleBase" id="RU000560"/>
    </source>
</evidence>
<dbReference type="GO" id="GO:0019843">
    <property type="term" value="F:rRNA binding"/>
    <property type="evidence" value="ECO:0007669"/>
    <property type="project" value="UniProtKB-UniRule"/>
</dbReference>
<dbReference type="Pfam" id="PF00453">
    <property type="entry name" value="Ribosomal_L20"/>
    <property type="match status" value="1"/>
</dbReference>
<evidence type="ECO:0000313" key="8">
    <source>
        <dbReference type="Proteomes" id="UP000178517"/>
    </source>
</evidence>
<dbReference type="SUPFAM" id="SSF74731">
    <property type="entry name" value="Ribosomal protein L20"/>
    <property type="match status" value="1"/>
</dbReference>
<evidence type="ECO:0000256" key="5">
    <source>
        <dbReference type="HAMAP-Rule" id="MF_00382"/>
    </source>
</evidence>
<dbReference type="PANTHER" id="PTHR10986">
    <property type="entry name" value="39S RIBOSOMAL PROTEIN L20"/>
    <property type="match status" value="1"/>
</dbReference>
<dbReference type="Gene3D" id="1.10.1900.20">
    <property type="entry name" value="Ribosomal protein L20"/>
    <property type="match status" value="1"/>
</dbReference>
<dbReference type="HAMAP" id="MF_00382">
    <property type="entry name" value="Ribosomal_bL20"/>
    <property type="match status" value="1"/>
</dbReference>
<proteinExistence type="inferred from homology"/>
<keyword evidence="5 6" id="KW-0699">rRNA-binding</keyword>
<dbReference type="NCBIfam" id="TIGR01032">
    <property type="entry name" value="rplT_bact"/>
    <property type="match status" value="1"/>
</dbReference>
<keyword evidence="2 5" id="KW-0689">Ribosomal protein</keyword>
<name>A0A1G1ZNF5_9BACT</name>
<comment type="function">
    <text evidence="5 6">Binds directly to 23S ribosomal RNA and is necessary for the in vitro assembly process of the 50S ribosomal subunit. It is not involved in the protein synthesizing functions of that subunit.</text>
</comment>
<evidence type="ECO:0000256" key="3">
    <source>
        <dbReference type="ARBA" id="ARBA00023274"/>
    </source>
</evidence>
<dbReference type="GO" id="GO:1990904">
    <property type="term" value="C:ribonucleoprotein complex"/>
    <property type="evidence" value="ECO:0007669"/>
    <property type="project" value="UniProtKB-KW"/>
</dbReference>
<dbReference type="InterPro" id="IPR035566">
    <property type="entry name" value="Ribosomal_protein_bL20_C"/>
</dbReference>
<keyword evidence="3 5" id="KW-0687">Ribonucleoprotein</keyword>
<evidence type="ECO:0000256" key="2">
    <source>
        <dbReference type="ARBA" id="ARBA00022980"/>
    </source>
</evidence>
<dbReference type="Proteomes" id="UP000178517">
    <property type="component" value="Unassembled WGS sequence"/>
</dbReference>
<dbReference type="GO" id="GO:0003735">
    <property type="term" value="F:structural constituent of ribosome"/>
    <property type="evidence" value="ECO:0007669"/>
    <property type="project" value="InterPro"/>
</dbReference>
<reference evidence="7 8" key="1">
    <citation type="journal article" date="2016" name="Nat. Commun.">
        <title>Thousands of microbial genomes shed light on interconnected biogeochemical processes in an aquifer system.</title>
        <authorList>
            <person name="Anantharaman K."/>
            <person name="Brown C.T."/>
            <person name="Hug L.A."/>
            <person name="Sharon I."/>
            <person name="Castelle C.J."/>
            <person name="Probst A.J."/>
            <person name="Thomas B.C."/>
            <person name="Singh A."/>
            <person name="Wilkins M.J."/>
            <person name="Karaoz U."/>
            <person name="Brodie E.L."/>
            <person name="Williams K.H."/>
            <person name="Hubbard S.S."/>
            <person name="Banfield J.F."/>
        </authorList>
    </citation>
    <scope>NUCLEOTIDE SEQUENCE [LARGE SCALE GENOMIC DNA]</scope>
</reference>
<dbReference type="STRING" id="1798406.A3A04_00930"/>
<dbReference type="GO" id="GO:0000027">
    <property type="term" value="P:ribosomal large subunit assembly"/>
    <property type="evidence" value="ECO:0007669"/>
    <property type="project" value="UniProtKB-UniRule"/>
</dbReference>
<dbReference type="FunFam" id="1.10.1900.20:FF:000001">
    <property type="entry name" value="50S ribosomal protein L20"/>
    <property type="match status" value="1"/>
</dbReference>
<dbReference type="Gene3D" id="6.10.160.10">
    <property type="match status" value="1"/>
</dbReference>
<comment type="caution">
    <text evidence="7">The sequence shown here is derived from an EMBL/GenBank/DDBJ whole genome shotgun (WGS) entry which is preliminary data.</text>
</comment>
<evidence type="ECO:0000256" key="1">
    <source>
        <dbReference type="ARBA" id="ARBA00007698"/>
    </source>
</evidence>
<accession>A0A1G1ZNF5</accession>
<organism evidence="7 8">
    <name type="scientific">Candidatus Harrisonbacteria bacterium RIFCSPLOWO2_01_FULL_40_28</name>
    <dbReference type="NCBI Taxonomy" id="1798406"/>
    <lineage>
        <taxon>Bacteria</taxon>
        <taxon>Candidatus Harrisoniibacteriota</taxon>
    </lineage>
</organism>
<dbReference type="AlphaFoldDB" id="A0A1G1ZNF5"/>
<dbReference type="InterPro" id="IPR005813">
    <property type="entry name" value="Ribosomal_bL20"/>
</dbReference>
<comment type="similarity">
    <text evidence="1 5 6">Belongs to the bacterial ribosomal protein bL20 family.</text>
</comment>
<evidence type="ECO:0000256" key="4">
    <source>
        <dbReference type="ARBA" id="ARBA00035172"/>
    </source>
</evidence>
<dbReference type="GO" id="GO:0006412">
    <property type="term" value="P:translation"/>
    <property type="evidence" value="ECO:0007669"/>
    <property type="project" value="InterPro"/>
</dbReference>
<dbReference type="EMBL" id="MHJI01000010">
    <property type="protein sequence ID" value="OGY66104.1"/>
    <property type="molecule type" value="Genomic_DNA"/>
</dbReference>
<protein>
    <recommendedName>
        <fullName evidence="4 5">Large ribosomal subunit protein bL20</fullName>
    </recommendedName>
</protein>
<evidence type="ECO:0000313" key="7">
    <source>
        <dbReference type="EMBL" id="OGY66104.1"/>
    </source>
</evidence>
<dbReference type="GO" id="GO:0005840">
    <property type="term" value="C:ribosome"/>
    <property type="evidence" value="ECO:0007669"/>
    <property type="project" value="UniProtKB-KW"/>
</dbReference>
<dbReference type="CDD" id="cd07026">
    <property type="entry name" value="Ribosomal_L20"/>
    <property type="match status" value="1"/>
</dbReference>
<dbReference type="PRINTS" id="PR00062">
    <property type="entry name" value="RIBOSOMALL20"/>
</dbReference>
<gene>
    <name evidence="5" type="primary">rplT</name>
    <name evidence="7" type="ORF">A3A04_00930</name>
</gene>
<sequence>MTRVKRGIVAHKKREKTLKYTKGFRWGRRTKERAAKEALVHAWSHAFRGRKERKRVFRTKWHVQINAASRGYGVSYSILTSLLKKSNIGLNRKMLAELAIEEPGAFKQLIAKVKQ</sequence>